<evidence type="ECO:0000313" key="1">
    <source>
        <dbReference type="EMBL" id="PKX88217.1"/>
    </source>
</evidence>
<accession>A0A2I1BS28</accession>
<dbReference type="GeneID" id="36537859"/>
<dbReference type="OrthoDB" id="10461583at2759"/>
<sequence length="117" mass="12554">MLHDGCIYKHSHAIVEAESLVAWYHTALRATCSSGGTSVNTQSHTELEFSPLEVIADCIFYSTLLTEYATAEVIIGSTMQIGTWRNQPASGRGIYHRSAPFNGAKGDGISGSCSNSI</sequence>
<dbReference type="STRING" id="1392255.A0A2I1BS28"/>
<evidence type="ECO:0000313" key="2">
    <source>
        <dbReference type="Proteomes" id="UP000234474"/>
    </source>
</evidence>
<proteinExistence type="predicted"/>
<dbReference type="GO" id="GO:0051118">
    <property type="term" value="F:glucan endo-1,3-alpha-glucosidase activity"/>
    <property type="evidence" value="ECO:0007669"/>
    <property type="project" value="InterPro"/>
</dbReference>
<gene>
    <name evidence="1" type="ORF">P174DRAFT_465305</name>
</gene>
<dbReference type="RefSeq" id="XP_024676812.1">
    <property type="nucleotide sequence ID" value="XM_024830533.1"/>
</dbReference>
<keyword evidence="2" id="KW-1185">Reference proteome</keyword>
<dbReference type="AlphaFoldDB" id="A0A2I1BS28"/>
<dbReference type="Pfam" id="PF03659">
    <property type="entry name" value="Glyco_hydro_71"/>
    <property type="match status" value="1"/>
</dbReference>
<reference evidence="2" key="1">
    <citation type="journal article" date="2018" name="Proc. Natl. Acad. Sci. U.S.A.">
        <title>Linking secondary metabolites to gene clusters through genome sequencing of six diverse Aspergillus species.</title>
        <authorList>
            <person name="Kaerboelling I."/>
            <person name="Vesth T.C."/>
            <person name="Frisvad J.C."/>
            <person name="Nybo J.L."/>
            <person name="Theobald S."/>
            <person name="Kuo A."/>
            <person name="Bowyer P."/>
            <person name="Matsuda Y."/>
            <person name="Mondo S."/>
            <person name="Lyhne E.K."/>
            <person name="Kogle M.E."/>
            <person name="Clum A."/>
            <person name="Lipzen A."/>
            <person name="Salamov A."/>
            <person name="Ngan C.Y."/>
            <person name="Daum C."/>
            <person name="Chiniquy J."/>
            <person name="Barry K."/>
            <person name="LaButti K."/>
            <person name="Haridas S."/>
            <person name="Simmons B.A."/>
            <person name="Magnuson J.K."/>
            <person name="Mortensen U.H."/>
            <person name="Larsen T.O."/>
            <person name="Grigoriev I.V."/>
            <person name="Baker S.E."/>
            <person name="Andersen M.R."/>
        </authorList>
    </citation>
    <scope>NUCLEOTIDE SEQUENCE [LARGE SCALE GENOMIC DNA]</scope>
    <source>
        <strain evidence="2">IBT 16806</strain>
    </source>
</reference>
<dbReference type="EMBL" id="MSZS01000036">
    <property type="protein sequence ID" value="PKX88217.1"/>
    <property type="molecule type" value="Genomic_DNA"/>
</dbReference>
<comment type="caution">
    <text evidence="1">The sequence shown here is derived from an EMBL/GenBank/DDBJ whole genome shotgun (WGS) entry which is preliminary data.</text>
</comment>
<organism evidence="1 2">
    <name type="scientific">Aspergillus novofumigatus (strain IBT 16806)</name>
    <dbReference type="NCBI Taxonomy" id="1392255"/>
    <lineage>
        <taxon>Eukaryota</taxon>
        <taxon>Fungi</taxon>
        <taxon>Dikarya</taxon>
        <taxon>Ascomycota</taxon>
        <taxon>Pezizomycotina</taxon>
        <taxon>Eurotiomycetes</taxon>
        <taxon>Eurotiomycetidae</taxon>
        <taxon>Eurotiales</taxon>
        <taxon>Aspergillaceae</taxon>
        <taxon>Aspergillus</taxon>
        <taxon>Aspergillus subgen. Fumigati</taxon>
    </lineage>
</organism>
<dbReference type="VEuPathDB" id="FungiDB:P174DRAFT_465305"/>
<name>A0A2I1BS28_ASPN1</name>
<dbReference type="Proteomes" id="UP000234474">
    <property type="component" value="Unassembled WGS sequence"/>
</dbReference>
<protein>
    <submittedName>
        <fullName evidence="1">Uncharacterized protein</fullName>
    </submittedName>
</protein>
<dbReference type="InterPro" id="IPR005197">
    <property type="entry name" value="Glyco_hydro_71"/>
</dbReference>